<feature type="domain" description="Phytocyanin" evidence="2">
    <location>
        <begin position="24"/>
        <end position="128"/>
    </location>
</feature>
<gene>
    <name evidence="3" type="ORF">CITCOLO1_LOCUS2015</name>
</gene>
<dbReference type="InterPro" id="IPR039391">
    <property type="entry name" value="Phytocyanin-like"/>
</dbReference>
<reference evidence="3 4" key="1">
    <citation type="submission" date="2024-03" db="EMBL/GenBank/DDBJ databases">
        <authorList>
            <person name="Gkanogiannis A."/>
            <person name="Becerra Lopez-Lavalle L."/>
        </authorList>
    </citation>
    <scope>NUCLEOTIDE SEQUENCE [LARGE SCALE GENOMIC DNA]</scope>
</reference>
<accession>A0ABP0XRR0</accession>
<dbReference type="PANTHER" id="PTHR33021:SF189">
    <property type="entry name" value="CUCUMBER PEELING CUPREDOXIN-LIKE"/>
    <property type="match status" value="1"/>
</dbReference>
<dbReference type="Pfam" id="PF02298">
    <property type="entry name" value="Cu_bind_like"/>
    <property type="match status" value="1"/>
</dbReference>
<name>A0ABP0XRR0_9ROSI</name>
<protein>
    <recommendedName>
        <fullName evidence="2">Phytocyanin domain-containing protein</fullName>
    </recommendedName>
</protein>
<dbReference type="InterPro" id="IPR008972">
    <property type="entry name" value="Cupredoxin"/>
</dbReference>
<sequence length="171" mass="18255">MAAGLGFVLGFLAVVFLQHATAQTVHVVGDNTGWTVPQDGPTFYSGWAANKNFRVGDSLTFNFQTGSHDVLKVSKESFDRCNFTGDDDDIIRTGPTTVRLNETDMHYFICTIGTHCSLGQKLSINVVAATAGGPMSRSPPSSVFPPPSPSSSNALIATLCLNFSALLMAFF</sequence>
<organism evidence="3 4">
    <name type="scientific">Citrullus colocynthis</name>
    <name type="common">colocynth</name>
    <dbReference type="NCBI Taxonomy" id="252529"/>
    <lineage>
        <taxon>Eukaryota</taxon>
        <taxon>Viridiplantae</taxon>
        <taxon>Streptophyta</taxon>
        <taxon>Embryophyta</taxon>
        <taxon>Tracheophyta</taxon>
        <taxon>Spermatophyta</taxon>
        <taxon>Magnoliopsida</taxon>
        <taxon>eudicotyledons</taxon>
        <taxon>Gunneridae</taxon>
        <taxon>Pentapetalae</taxon>
        <taxon>rosids</taxon>
        <taxon>fabids</taxon>
        <taxon>Cucurbitales</taxon>
        <taxon>Cucurbitaceae</taxon>
        <taxon>Benincaseae</taxon>
        <taxon>Citrullus</taxon>
    </lineage>
</organism>
<dbReference type="EMBL" id="OZ021735">
    <property type="protein sequence ID" value="CAK9310392.1"/>
    <property type="molecule type" value="Genomic_DNA"/>
</dbReference>
<evidence type="ECO:0000259" key="2">
    <source>
        <dbReference type="PROSITE" id="PS51485"/>
    </source>
</evidence>
<dbReference type="InterPro" id="IPR003245">
    <property type="entry name" value="Phytocyanin_dom"/>
</dbReference>
<keyword evidence="4" id="KW-1185">Reference proteome</keyword>
<dbReference type="Proteomes" id="UP001642487">
    <property type="component" value="Chromosome 1"/>
</dbReference>
<dbReference type="SUPFAM" id="SSF49503">
    <property type="entry name" value="Cupredoxins"/>
    <property type="match status" value="1"/>
</dbReference>
<proteinExistence type="predicted"/>
<dbReference type="PANTHER" id="PTHR33021">
    <property type="entry name" value="BLUE COPPER PROTEIN"/>
    <property type="match status" value="1"/>
</dbReference>
<feature type="signal peptide" evidence="1">
    <location>
        <begin position="1"/>
        <end position="22"/>
    </location>
</feature>
<dbReference type="PROSITE" id="PS51485">
    <property type="entry name" value="PHYTOCYANIN"/>
    <property type="match status" value="1"/>
</dbReference>
<evidence type="ECO:0000313" key="4">
    <source>
        <dbReference type="Proteomes" id="UP001642487"/>
    </source>
</evidence>
<evidence type="ECO:0000256" key="1">
    <source>
        <dbReference type="SAM" id="SignalP"/>
    </source>
</evidence>
<dbReference type="Gene3D" id="2.60.40.420">
    <property type="entry name" value="Cupredoxins - blue copper proteins"/>
    <property type="match status" value="1"/>
</dbReference>
<feature type="chain" id="PRO_5045548294" description="Phytocyanin domain-containing protein" evidence="1">
    <location>
        <begin position="23"/>
        <end position="171"/>
    </location>
</feature>
<evidence type="ECO:0000313" key="3">
    <source>
        <dbReference type="EMBL" id="CAK9310392.1"/>
    </source>
</evidence>
<dbReference type="CDD" id="cd13920">
    <property type="entry name" value="Stellacyanin"/>
    <property type="match status" value="1"/>
</dbReference>
<keyword evidence="1" id="KW-0732">Signal</keyword>